<evidence type="ECO:0000313" key="2">
    <source>
        <dbReference type="EnsemblMetazoa" id="AMEM006003-PA"/>
    </source>
</evidence>
<dbReference type="VEuPathDB" id="VectorBase:AMEM006003"/>
<feature type="compositionally biased region" description="Basic and acidic residues" evidence="1">
    <location>
        <begin position="1"/>
        <end position="11"/>
    </location>
</feature>
<reference evidence="2" key="1">
    <citation type="submission" date="2020-05" db="UniProtKB">
        <authorList>
            <consortium name="EnsemblMetazoa"/>
        </authorList>
    </citation>
    <scope>IDENTIFICATION</scope>
    <source>
        <strain evidence="2">MAF</strain>
    </source>
</reference>
<organism evidence="2 3">
    <name type="scientific">Anopheles merus</name>
    <name type="common">Mosquito</name>
    <dbReference type="NCBI Taxonomy" id="30066"/>
    <lineage>
        <taxon>Eukaryota</taxon>
        <taxon>Metazoa</taxon>
        <taxon>Ecdysozoa</taxon>
        <taxon>Arthropoda</taxon>
        <taxon>Hexapoda</taxon>
        <taxon>Insecta</taxon>
        <taxon>Pterygota</taxon>
        <taxon>Neoptera</taxon>
        <taxon>Endopterygota</taxon>
        <taxon>Diptera</taxon>
        <taxon>Nematocera</taxon>
        <taxon>Culicoidea</taxon>
        <taxon>Culicidae</taxon>
        <taxon>Anophelinae</taxon>
        <taxon>Anopheles</taxon>
    </lineage>
</organism>
<evidence type="ECO:0000256" key="1">
    <source>
        <dbReference type="SAM" id="MobiDB-lite"/>
    </source>
</evidence>
<evidence type="ECO:0000313" key="3">
    <source>
        <dbReference type="Proteomes" id="UP000075903"/>
    </source>
</evidence>
<keyword evidence="3" id="KW-1185">Reference proteome</keyword>
<proteinExistence type="predicted"/>
<dbReference type="AlphaFoldDB" id="A0A182UYU9"/>
<dbReference type="EnsemblMetazoa" id="AMEM006003-RA">
    <property type="protein sequence ID" value="AMEM006003-PA"/>
    <property type="gene ID" value="AMEM006003"/>
</dbReference>
<dbReference type="Proteomes" id="UP000075903">
    <property type="component" value="Unassembled WGS sequence"/>
</dbReference>
<accession>A0A182UYU9</accession>
<feature type="region of interest" description="Disordered" evidence="1">
    <location>
        <begin position="1"/>
        <end position="32"/>
    </location>
</feature>
<sequence length="162" mass="17973">MSDAEQKDISCRRARSWRKQPQPQQEQQHIEMDGGKAVTGAELDLEPSSSAIKWLWPLCSDVLLGDGRSAMLDLSGWNGSWSSVRKNCFRFASIALWCDLNFRCSAKFRCPPATDGKLLLLYPLEDMFSPADCDRTLGLGSVEAAAGTVVEELTISIRSCDR</sequence>
<protein>
    <submittedName>
        <fullName evidence="2">Uncharacterized protein</fullName>
    </submittedName>
</protein>
<name>A0A182UYU9_ANOME</name>